<feature type="transmembrane region" description="Helical" evidence="1">
    <location>
        <begin position="12"/>
        <end position="36"/>
    </location>
</feature>
<accession>A0ABD5S3M2</accession>
<keyword evidence="1" id="KW-0472">Membrane</keyword>
<sequence length="71" mass="7490">MLRTLPLQSAFLPALLVLGGGLLVAGVAAACYWVYLDARARDLPPSTAGFWAALTVLGGLGGLYYLLVVRR</sequence>
<organism evidence="2 3">
    <name type="scientific">Halobium palmae</name>
    <dbReference type="NCBI Taxonomy" id="1776492"/>
    <lineage>
        <taxon>Archaea</taxon>
        <taxon>Methanobacteriati</taxon>
        <taxon>Methanobacteriota</taxon>
        <taxon>Stenosarchaea group</taxon>
        <taxon>Halobacteria</taxon>
        <taxon>Halobacteriales</taxon>
        <taxon>Haloferacaceae</taxon>
        <taxon>Halobium</taxon>
    </lineage>
</organism>
<evidence type="ECO:0008006" key="4">
    <source>
        <dbReference type="Google" id="ProtNLM"/>
    </source>
</evidence>
<keyword evidence="1" id="KW-1133">Transmembrane helix</keyword>
<feature type="non-terminal residue" evidence="2">
    <location>
        <position position="71"/>
    </location>
</feature>
<dbReference type="EMBL" id="JBHSWU010000891">
    <property type="protein sequence ID" value="MFC6726107.1"/>
    <property type="molecule type" value="Genomic_DNA"/>
</dbReference>
<protein>
    <recommendedName>
        <fullName evidence="4">Cardiolipin synthase N-terminal domain-containing protein</fullName>
    </recommendedName>
</protein>
<name>A0ABD5S3M2_9EURY</name>
<reference evidence="2 3" key="1">
    <citation type="journal article" date="2019" name="Int. J. Syst. Evol. Microbiol.">
        <title>The Global Catalogue of Microorganisms (GCM) 10K type strain sequencing project: providing services to taxonomists for standard genome sequencing and annotation.</title>
        <authorList>
            <consortium name="The Broad Institute Genomics Platform"/>
            <consortium name="The Broad Institute Genome Sequencing Center for Infectious Disease"/>
            <person name="Wu L."/>
            <person name="Ma J."/>
        </authorList>
    </citation>
    <scope>NUCLEOTIDE SEQUENCE [LARGE SCALE GENOMIC DNA]</scope>
    <source>
        <strain evidence="2 3">NBRC 111368</strain>
    </source>
</reference>
<evidence type="ECO:0000256" key="1">
    <source>
        <dbReference type="SAM" id="Phobius"/>
    </source>
</evidence>
<feature type="transmembrane region" description="Helical" evidence="1">
    <location>
        <begin position="48"/>
        <end position="67"/>
    </location>
</feature>
<dbReference type="AlphaFoldDB" id="A0ABD5S3M2"/>
<dbReference type="PROSITE" id="PS51257">
    <property type="entry name" value="PROKAR_LIPOPROTEIN"/>
    <property type="match status" value="1"/>
</dbReference>
<keyword evidence="1" id="KW-0812">Transmembrane</keyword>
<dbReference type="Proteomes" id="UP001596328">
    <property type="component" value="Unassembled WGS sequence"/>
</dbReference>
<evidence type="ECO:0000313" key="3">
    <source>
        <dbReference type="Proteomes" id="UP001596328"/>
    </source>
</evidence>
<keyword evidence="3" id="KW-1185">Reference proteome</keyword>
<evidence type="ECO:0000313" key="2">
    <source>
        <dbReference type="EMBL" id="MFC6726107.1"/>
    </source>
</evidence>
<proteinExistence type="predicted"/>
<gene>
    <name evidence="2" type="ORF">ACFQE1_17395</name>
</gene>
<comment type="caution">
    <text evidence="2">The sequence shown here is derived from an EMBL/GenBank/DDBJ whole genome shotgun (WGS) entry which is preliminary data.</text>
</comment>